<dbReference type="EMBL" id="CM047587">
    <property type="protein sequence ID" value="KAI9906352.1"/>
    <property type="molecule type" value="Genomic_DNA"/>
</dbReference>
<evidence type="ECO:0000313" key="1">
    <source>
        <dbReference type="EMBL" id="KAI9906352.1"/>
    </source>
</evidence>
<sequence>MKTKAAASPRVLCFLCNSDTTESKPKRQRRRETLSVKVRLEEFICDIDNAKEDSDKHFGLFVWPAALVLSRFIAYEAHWLCRDKIILELGCGTGLPSILAGVCGASRVYLTDRPDAVDIHRNVETNIKLNGLETRATFLPLAWGEMHLPKEMMSIFRTVHVILAADCFYHSEGLASPSPLPINATI</sequence>
<comment type="caution">
    <text evidence="1">The sequence shown here is derived from an EMBL/GenBank/DDBJ whole genome shotgun (WGS) entry which is preliminary data.</text>
</comment>
<proteinExistence type="predicted"/>
<evidence type="ECO:0000313" key="2">
    <source>
        <dbReference type="Proteomes" id="UP001163321"/>
    </source>
</evidence>
<organism evidence="1 2">
    <name type="scientific">Peronosclerospora sorghi</name>
    <dbReference type="NCBI Taxonomy" id="230839"/>
    <lineage>
        <taxon>Eukaryota</taxon>
        <taxon>Sar</taxon>
        <taxon>Stramenopiles</taxon>
        <taxon>Oomycota</taxon>
        <taxon>Peronosporomycetes</taxon>
        <taxon>Peronosporales</taxon>
        <taxon>Peronosporaceae</taxon>
        <taxon>Peronosclerospora</taxon>
    </lineage>
</organism>
<reference evidence="1 2" key="1">
    <citation type="journal article" date="2022" name="bioRxiv">
        <title>The genome of the oomycete Peronosclerospora sorghi, a cosmopolitan pathogen of maize and sorghum, is inflated with dispersed pseudogenes.</title>
        <authorList>
            <person name="Fletcher K."/>
            <person name="Martin F."/>
            <person name="Isakeit T."/>
            <person name="Cavanaugh K."/>
            <person name="Magill C."/>
            <person name="Michelmore R."/>
        </authorList>
    </citation>
    <scope>NUCLEOTIDE SEQUENCE [LARGE SCALE GENOMIC DNA]</scope>
    <source>
        <strain evidence="1">P6</strain>
    </source>
</reference>
<dbReference type="Proteomes" id="UP001163321">
    <property type="component" value="Chromosome 8"/>
</dbReference>
<keyword evidence="2" id="KW-1185">Reference proteome</keyword>
<accession>A0ACC0VIR7</accession>
<protein>
    <submittedName>
        <fullName evidence="1">Uncharacterized protein</fullName>
    </submittedName>
</protein>
<gene>
    <name evidence="1" type="ORF">PsorP6_016392</name>
</gene>
<name>A0ACC0VIR7_9STRA</name>